<protein>
    <submittedName>
        <fullName evidence="1">Uncharacterized protein</fullName>
    </submittedName>
</protein>
<organism evidence="1 2">
    <name type="scientific">Neophaeococcomyces mojaviensis</name>
    <dbReference type="NCBI Taxonomy" id="3383035"/>
    <lineage>
        <taxon>Eukaryota</taxon>
        <taxon>Fungi</taxon>
        <taxon>Dikarya</taxon>
        <taxon>Ascomycota</taxon>
        <taxon>Pezizomycotina</taxon>
        <taxon>Eurotiomycetes</taxon>
        <taxon>Chaetothyriomycetidae</taxon>
        <taxon>Chaetothyriales</taxon>
        <taxon>Chaetothyriales incertae sedis</taxon>
        <taxon>Neophaeococcomyces</taxon>
    </lineage>
</organism>
<dbReference type="Proteomes" id="UP001172386">
    <property type="component" value="Unassembled WGS sequence"/>
</dbReference>
<dbReference type="EMBL" id="JAPDRQ010000006">
    <property type="protein sequence ID" value="KAJ9663827.1"/>
    <property type="molecule type" value="Genomic_DNA"/>
</dbReference>
<keyword evidence="2" id="KW-1185">Reference proteome</keyword>
<evidence type="ECO:0000313" key="2">
    <source>
        <dbReference type="Proteomes" id="UP001172386"/>
    </source>
</evidence>
<gene>
    <name evidence="1" type="ORF">H2198_000587</name>
</gene>
<sequence length="138" mass="14690">MAIQAINPPNHPPLAPTYSHLTIATTTPSSKLIHISGQIGVDPANPSATPDLASQVRLALSNLDRCLEAAGATKKDLVLTRQYMVKMGSLSPDDFRARADIYIEWLGGIDPPAEVLVGVDSMAVKEMLFEVEAVVVVG</sequence>
<proteinExistence type="predicted"/>
<accession>A0ACC3AJU7</accession>
<reference evidence="1" key="1">
    <citation type="submission" date="2022-10" db="EMBL/GenBank/DDBJ databases">
        <title>Culturing micro-colonial fungi from biological soil crusts in the Mojave desert and describing Neophaeococcomyces mojavensis, and introducing the new genera and species Taxawa tesnikishii.</title>
        <authorList>
            <person name="Kurbessoian T."/>
            <person name="Stajich J.E."/>
        </authorList>
    </citation>
    <scope>NUCLEOTIDE SEQUENCE</scope>
    <source>
        <strain evidence="1">JES_112</strain>
    </source>
</reference>
<evidence type="ECO:0000313" key="1">
    <source>
        <dbReference type="EMBL" id="KAJ9663827.1"/>
    </source>
</evidence>
<name>A0ACC3AJU7_9EURO</name>
<comment type="caution">
    <text evidence="1">The sequence shown here is derived from an EMBL/GenBank/DDBJ whole genome shotgun (WGS) entry which is preliminary data.</text>
</comment>